<comment type="caution">
    <text evidence="1">The sequence shown here is derived from an EMBL/GenBank/DDBJ whole genome shotgun (WGS) entry which is preliminary data.</text>
</comment>
<evidence type="ECO:0000313" key="2">
    <source>
        <dbReference type="Proteomes" id="UP000266340"/>
    </source>
</evidence>
<accession>A0A398CM77</accession>
<evidence type="ECO:0000313" key="1">
    <source>
        <dbReference type="EMBL" id="RIE03360.1"/>
    </source>
</evidence>
<dbReference type="Proteomes" id="UP000266340">
    <property type="component" value="Unassembled WGS sequence"/>
</dbReference>
<gene>
    <name evidence="1" type="ORF">D3H35_11815</name>
</gene>
<dbReference type="AlphaFoldDB" id="A0A398CM77"/>
<proteinExistence type="predicted"/>
<keyword evidence="2" id="KW-1185">Reference proteome</keyword>
<dbReference type="OrthoDB" id="2678265at2"/>
<protein>
    <submittedName>
        <fullName evidence="1">Uncharacterized protein</fullName>
    </submittedName>
</protein>
<dbReference type="EMBL" id="QXJM01000037">
    <property type="protein sequence ID" value="RIE03360.1"/>
    <property type="molecule type" value="Genomic_DNA"/>
</dbReference>
<organism evidence="1 2">
    <name type="scientific">Cohnella faecalis</name>
    <dbReference type="NCBI Taxonomy" id="2315694"/>
    <lineage>
        <taxon>Bacteria</taxon>
        <taxon>Bacillati</taxon>
        <taxon>Bacillota</taxon>
        <taxon>Bacilli</taxon>
        <taxon>Bacillales</taxon>
        <taxon>Paenibacillaceae</taxon>
        <taxon>Cohnella</taxon>
    </lineage>
</organism>
<name>A0A398CM77_9BACL</name>
<reference evidence="1 2" key="1">
    <citation type="submission" date="2018-09" db="EMBL/GenBank/DDBJ databases">
        <title>Cohnella cavernae sp. nov., isolated from a karst cave.</title>
        <authorList>
            <person name="Zhu H."/>
        </authorList>
    </citation>
    <scope>NUCLEOTIDE SEQUENCE [LARGE SCALE GENOMIC DNA]</scope>
    <source>
        <strain evidence="1 2">K2E09-144</strain>
    </source>
</reference>
<sequence length="200" mass="21928">MTTDRIDLVAASIPPNSLYLTLNFSGGQSALSLIPESPSIVLKHGTLKHTVSIAKLEDRECVADFLEINPLTAKKLGLTPNRRYEINYSAANRTLTLTSSPVSLANGVILSSPKLGMGTVSIGYELLARLGIPERRGFPLRLQLGSQKFNLRLFVPTNLDENRLTLSSYWAKKLQLVSGHSYSLRYDQRTSTIAIVARSG</sequence>
<dbReference type="RefSeq" id="WP_119149536.1">
    <property type="nucleotide sequence ID" value="NZ_JBHSOV010000024.1"/>
</dbReference>